<name>A0A3B1DI43_9ZZZZ</name>
<dbReference type="AlphaFoldDB" id="A0A3B1DI43"/>
<evidence type="ECO:0000256" key="1">
    <source>
        <dbReference type="ARBA" id="ARBA00004127"/>
    </source>
</evidence>
<evidence type="ECO:0000259" key="6">
    <source>
        <dbReference type="Pfam" id="PF02656"/>
    </source>
</evidence>
<dbReference type="InterPro" id="IPR037257">
    <property type="entry name" value="T2SS_E_N_sf"/>
</dbReference>
<feature type="domain" description="Type II secretion system protein GspE N-terminal" evidence="7">
    <location>
        <begin position="56"/>
        <end position="138"/>
    </location>
</feature>
<feature type="transmembrane region" description="Helical" evidence="5">
    <location>
        <begin position="322"/>
        <end position="342"/>
    </location>
</feature>
<evidence type="ECO:0000256" key="4">
    <source>
        <dbReference type="ARBA" id="ARBA00023136"/>
    </source>
</evidence>
<keyword evidence="4 5" id="KW-0472">Membrane</keyword>
<accession>A0A3B1DI43</accession>
<dbReference type="Pfam" id="PF05157">
    <property type="entry name" value="MshEN"/>
    <property type="match status" value="1"/>
</dbReference>
<gene>
    <name evidence="8" type="ORF">MNBD_NITROSPIRAE03-824</name>
</gene>
<comment type="subcellular location">
    <subcellularLocation>
        <location evidence="1">Endomembrane system</location>
        <topology evidence="1">Multi-pass membrane protein</topology>
    </subcellularLocation>
</comment>
<evidence type="ECO:0000256" key="3">
    <source>
        <dbReference type="ARBA" id="ARBA00022989"/>
    </source>
</evidence>
<feature type="transmembrane region" description="Helical" evidence="5">
    <location>
        <begin position="348"/>
        <end position="370"/>
    </location>
</feature>
<dbReference type="Pfam" id="PF02656">
    <property type="entry name" value="DUF202"/>
    <property type="match status" value="1"/>
</dbReference>
<feature type="transmembrane region" description="Helical" evidence="5">
    <location>
        <begin position="209"/>
        <end position="231"/>
    </location>
</feature>
<feature type="transmembrane region" description="Helical" evidence="5">
    <location>
        <begin position="460"/>
        <end position="479"/>
    </location>
</feature>
<dbReference type="InterPro" id="IPR007831">
    <property type="entry name" value="T2SS_GspE_N"/>
</dbReference>
<keyword evidence="2 5" id="KW-0812">Transmembrane</keyword>
<protein>
    <submittedName>
        <fullName evidence="8">Type II secretory pathway, ATPase PulE/Tfp pilus assembly pathway, ATPase PilB</fullName>
    </submittedName>
</protein>
<evidence type="ECO:0000256" key="5">
    <source>
        <dbReference type="SAM" id="Phobius"/>
    </source>
</evidence>
<evidence type="ECO:0000259" key="7">
    <source>
        <dbReference type="Pfam" id="PF05157"/>
    </source>
</evidence>
<keyword evidence="3 5" id="KW-1133">Transmembrane helix</keyword>
<feature type="transmembrane region" description="Helical" evidence="5">
    <location>
        <begin position="485"/>
        <end position="507"/>
    </location>
</feature>
<feature type="domain" description="DUF202" evidence="6">
    <location>
        <begin position="173"/>
        <end position="235"/>
    </location>
</feature>
<evidence type="ECO:0000313" key="8">
    <source>
        <dbReference type="EMBL" id="VAX34590.1"/>
    </source>
</evidence>
<dbReference type="InterPro" id="IPR003807">
    <property type="entry name" value="DUF202"/>
</dbReference>
<dbReference type="SUPFAM" id="SSF160246">
    <property type="entry name" value="EspE N-terminal domain-like"/>
    <property type="match status" value="1"/>
</dbReference>
<organism evidence="8">
    <name type="scientific">hydrothermal vent metagenome</name>
    <dbReference type="NCBI Taxonomy" id="652676"/>
    <lineage>
        <taxon>unclassified sequences</taxon>
        <taxon>metagenomes</taxon>
        <taxon>ecological metagenomes</taxon>
    </lineage>
</organism>
<proteinExistence type="predicted"/>
<reference evidence="8" key="1">
    <citation type="submission" date="2018-06" db="EMBL/GenBank/DDBJ databases">
        <authorList>
            <person name="Zhirakovskaya E."/>
        </authorList>
    </citation>
    <scope>NUCLEOTIDE SEQUENCE</scope>
</reference>
<dbReference type="EMBL" id="UOGI01000356">
    <property type="protein sequence ID" value="VAX34590.1"/>
    <property type="molecule type" value="Genomic_DNA"/>
</dbReference>
<sequence length="549" mass="62119">MQDTKFERLVSRGLLTREDLDEIIKESEDSGKYPEELLISRGIPKHEILFCLSGFYGYPFVEYDEEVMASYLLTRRMDMEKLKQALWFPLSVMQDRAEVIAYRPDDTAVVEDIKKSLGVEKIDFIVALPSDLVRIIENNNDVNPGFPFSGGRTPLAKVRTFLADRRSLMSCYRTSMAKGRTGLAFLRTGIAFIAIALLLLRIFGAGYLIVIEALFLVAGVVLSVNGFRCYLPTRKAGKKRLNCAATVPTWATTVLEVQNPGNNPFFTRTSTINGADKLRADWDNLTPVMRRRFLASDRTDFAEERTVLACYRTMMARARTGLAFTRTGIVFIGLGIALFRQFPVSRWTLFDAALILTGIMMAMEGFYWYFPGRRAGVEGFESVKRRKKSRNAWDFISLPVHRVIGGPGDFHKRFFQVKASCRPGIWATTGLALERTVLADRRNMMARLRTVMARSRTGMAFIRTGRSICAVGMGLLVYFGTADVAWAIFNIALIVIGLVVIADGLYWNIPAEKIRRQFPYCLGDMETIIPDYGRPARYWETVGFNHDAR</sequence>
<feature type="transmembrane region" description="Helical" evidence="5">
    <location>
        <begin position="183"/>
        <end position="203"/>
    </location>
</feature>
<evidence type="ECO:0000256" key="2">
    <source>
        <dbReference type="ARBA" id="ARBA00022692"/>
    </source>
</evidence>
<dbReference type="GO" id="GO:0012505">
    <property type="term" value="C:endomembrane system"/>
    <property type="evidence" value="ECO:0007669"/>
    <property type="project" value="UniProtKB-SubCell"/>
</dbReference>